<evidence type="ECO:0000256" key="3">
    <source>
        <dbReference type="ARBA" id="ARBA00022448"/>
    </source>
</evidence>
<name>A0A9P5XUG9_9AGAR</name>
<feature type="transmembrane region" description="Helical" evidence="7">
    <location>
        <begin position="283"/>
        <end position="301"/>
    </location>
</feature>
<feature type="transmembrane region" description="Helical" evidence="7">
    <location>
        <begin position="336"/>
        <end position="359"/>
    </location>
</feature>
<feature type="transmembrane region" description="Helical" evidence="7">
    <location>
        <begin position="161"/>
        <end position="182"/>
    </location>
</feature>
<feature type="non-terminal residue" evidence="9">
    <location>
        <position position="375"/>
    </location>
</feature>
<dbReference type="GO" id="GO:0016020">
    <property type="term" value="C:membrane"/>
    <property type="evidence" value="ECO:0007669"/>
    <property type="project" value="TreeGrafter"/>
</dbReference>
<gene>
    <name evidence="9" type="ORF">BDZ94DRAFT_1121388</name>
</gene>
<organism evidence="9 10">
    <name type="scientific">Collybia nuda</name>
    <dbReference type="NCBI Taxonomy" id="64659"/>
    <lineage>
        <taxon>Eukaryota</taxon>
        <taxon>Fungi</taxon>
        <taxon>Dikarya</taxon>
        <taxon>Basidiomycota</taxon>
        <taxon>Agaricomycotina</taxon>
        <taxon>Agaricomycetes</taxon>
        <taxon>Agaricomycetidae</taxon>
        <taxon>Agaricales</taxon>
        <taxon>Tricholomatineae</taxon>
        <taxon>Clitocybaceae</taxon>
        <taxon>Collybia</taxon>
    </lineage>
</organism>
<keyword evidence="5 7" id="KW-1133">Transmembrane helix</keyword>
<feature type="transmembrane region" description="Helical" evidence="7">
    <location>
        <begin position="134"/>
        <end position="155"/>
    </location>
</feature>
<dbReference type="InterPro" id="IPR036259">
    <property type="entry name" value="MFS_trans_sf"/>
</dbReference>
<evidence type="ECO:0000256" key="1">
    <source>
        <dbReference type="ARBA" id="ARBA00004127"/>
    </source>
</evidence>
<dbReference type="PANTHER" id="PTHR23514">
    <property type="entry name" value="BYPASS OF STOP CODON PROTEIN 6"/>
    <property type="match status" value="1"/>
</dbReference>
<feature type="transmembrane region" description="Helical" evidence="7">
    <location>
        <begin position="307"/>
        <end position="324"/>
    </location>
</feature>
<dbReference type="GO" id="GO:0022857">
    <property type="term" value="F:transmembrane transporter activity"/>
    <property type="evidence" value="ECO:0007669"/>
    <property type="project" value="InterPro"/>
</dbReference>
<evidence type="ECO:0000256" key="4">
    <source>
        <dbReference type="ARBA" id="ARBA00022692"/>
    </source>
</evidence>
<dbReference type="SUPFAM" id="SSF103473">
    <property type="entry name" value="MFS general substrate transporter"/>
    <property type="match status" value="1"/>
</dbReference>
<dbReference type="Pfam" id="PF07690">
    <property type="entry name" value="MFS_1"/>
    <property type="match status" value="1"/>
</dbReference>
<proteinExistence type="inferred from homology"/>
<dbReference type="EMBL" id="MU150353">
    <property type="protein sequence ID" value="KAF9457967.1"/>
    <property type="molecule type" value="Genomic_DNA"/>
</dbReference>
<feature type="transmembrane region" description="Helical" evidence="7">
    <location>
        <begin position="41"/>
        <end position="65"/>
    </location>
</feature>
<evidence type="ECO:0000256" key="5">
    <source>
        <dbReference type="ARBA" id="ARBA00022989"/>
    </source>
</evidence>
<dbReference type="InterPro" id="IPR011701">
    <property type="entry name" value="MFS"/>
</dbReference>
<accession>A0A9P5XUG9</accession>
<feature type="transmembrane region" description="Helical" evidence="7">
    <location>
        <begin position="217"/>
        <end position="240"/>
    </location>
</feature>
<keyword evidence="3" id="KW-0813">Transport</keyword>
<keyword evidence="10" id="KW-1185">Reference proteome</keyword>
<evidence type="ECO:0000256" key="7">
    <source>
        <dbReference type="SAM" id="Phobius"/>
    </source>
</evidence>
<dbReference type="InterPro" id="IPR020846">
    <property type="entry name" value="MFS_dom"/>
</dbReference>
<keyword evidence="4 7" id="KW-0812">Transmembrane</keyword>
<evidence type="ECO:0000313" key="9">
    <source>
        <dbReference type="EMBL" id="KAF9457967.1"/>
    </source>
</evidence>
<dbReference type="GO" id="GO:0012505">
    <property type="term" value="C:endomembrane system"/>
    <property type="evidence" value="ECO:0007669"/>
    <property type="project" value="UniProtKB-SubCell"/>
</dbReference>
<evidence type="ECO:0000313" key="10">
    <source>
        <dbReference type="Proteomes" id="UP000807353"/>
    </source>
</evidence>
<feature type="domain" description="Major facilitator superfamily (MFS) profile" evidence="8">
    <location>
        <begin position="10"/>
        <end position="375"/>
    </location>
</feature>
<dbReference type="PROSITE" id="PS50850">
    <property type="entry name" value="MFS"/>
    <property type="match status" value="1"/>
</dbReference>
<comment type="similarity">
    <text evidence="2">Belongs to the major facilitator superfamily.</text>
</comment>
<dbReference type="Gene3D" id="1.20.1250.20">
    <property type="entry name" value="MFS general substrate transporter like domains"/>
    <property type="match status" value="1"/>
</dbReference>
<dbReference type="InterPro" id="IPR051788">
    <property type="entry name" value="MFS_Transporter"/>
</dbReference>
<comment type="subcellular location">
    <subcellularLocation>
        <location evidence="1">Endomembrane system</location>
        <topology evidence="1">Multi-pass membrane protein</topology>
    </subcellularLocation>
</comment>
<comment type="caution">
    <text evidence="9">The sequence shown here is derived from an EMBL/GenBank/DDBJ whole genome shotgun (WGS) entry which is preliminary data.</text>
</comment>
<feature type="transmembrane region" description="Helical" evidence="7">
    <location>
        <begin position="252"/>
        <end position="271"/>
    </location>
</feature>
<feature type="non-terminal residue" evidence="9">
    <location>
        <position position="1"/>
    </location>
</feature>
<reference evidence="9" key="1">
    <citation type="submission" date="2020-11" db="EMBL/GenBank/DDBJ databases">
        <authorList>
            <consortium name="DOE Joint Genome Institute"/>
            <person name="Ahrendt S."/>
            <person name="Riley R."/>
            <person name="Andreopoulos W."/>
            <person name="Labutti K."/>
            <person name="Pangilinan J."/>
            <person name="Ruiz-Duenas F.J."/>
            <person name="Barrasa J.M."/>
            <person name="Sanchez-Garcia M."/>
            <person name="Camarero S."/>
            <person name="Miyauchi S."/>
            <person name="Serrano A."/>
            <person name="Linde D."/>
            <person name="Babiker R."/>
            <person name="Drula E."/>
            <person name="Ayuso-Fernandez I."/>
            <person name="Pacheco R."/>
            <person name="Padilla G."/>
            <person name="Ferreira P."/>
            <person name="Barriuso J."/>
            <person name="Kellner H."/>
            <person name="Castanera R."/>
            <person name="Alfaro M."/>
            <person name="Ramirez L."/>
            <person name="Pisabarro A.G."/>
            <person name="Kuo A."/>
            <person name="Tritt A."/>
            <person name="Lipzen A."/>
            <person name="He G."/>
            <person name="Yan M."/>
            <person name="Ng V."/>
            <person name="Cullen D."/>
            <person name="Martin F."/>
            <person name="Rosso M.-N."/>
            <person name="Henrissat B."/>
            <person name="Hibbett D."/>
            <person name="Martinez A.T."/>
            <person name="Grigoriev I.V."/>
        </authorList>
    </citation>
    <scope>NUCLEOTIDE SEQUENCE</scope>
    <source>
        <strain evidence="9">CBS 247.69</strain>
    </source>
</reference>
<evidence type="ECO:0000256" key="2">
    <source>
        <dbReference type="ARBA" id="ARBA00008335"/>
    </source>
</evidence>
<dbReference type="AlphaFoldDB" id="A0A9P5XUG9"/>
<protein>
    <submittedName>
        <fullName evidence="9">Major facilitator superfamily domain-containing protein</fullName>
    </submittedName>
</protein>
<dbReference type="PANTHER" id="PTHR23514:SF3">
    <property type="entry name" value="BYPASS OF STOP CODON PROTEIN 6"/>
    <property type="match status" value="1"/>
</dbReference>
<sequence length="375" mass="40703">KRQLSAERIQFATLCWSIIVTGWNDGSTGPLMPRIQSVYNIGYATVSLLFVCATMGFISGAFLNVPFSDRFTFGQLMVLGAFLQVITYAMSAAALPFPALCAAYAINGVGMALQDGQANGYIATLQRKPEKKMGILHAAYGAGAMLSPLAATQFAQMAHWSFHYLVSLSLALSNMALLIIVFRLRSGDECLVDVGQSPIEKKTSNESSLRQILRLKFVHLLSIYILVYAGLETTIGGWIVTYVLHEKQGRSSSGYISSGYYGGIMIGRIALLKVNEKIGEHQVLFFYCLLAVGLELTIWFVPSIVGGAIAASFLGLFLAPWYPIAMNEAARILPQWLLAGSMGWIAGFGQAGSALFPFMTGAISQRTSIRSFPPM</sequence>
<dbReference type="OrthoDB" id="413079at2759"/>
<keyword evidence="6 7" id="KW-0472">Membrane</keyword>
<dbReference type="Proteomes" id="UP000807353">
    <property type="component" value="Unassembled WGS sequence"/>
</dbReference>
<evidence type="ECO:0000256" key="6">
    <source>
        <dbReference type="ARBA" id="ARBA00023136"/>
    </source>
</evidence>
<evidence type="ECO:0000259" key="8">
    <source>
        <dbReference type="PROSITE" id="PS50850"/>
    </source>
</evidence>